<dbReference type="NCBIfam" id="TIGR01473">
    <property type="entry name" value="cyoE_ctaB"/>
    <property type="match status" value="1"/>
</dbReference>
<evidence type="ECO:0000256" key="6">
    <source>
        <dbReference type="ARBA" id="ARBA00023133"/>
    </source>
</evidence>
<feature type="transmembrane region" description="Helical" evidence="9">
    <location>
        <begin position="51"/>
        <end position="72"/>
    </location>
</feature>
<dbReference type="CDD" id="cd13957">
    <property type="entry name" value="PT_UbiA_Cox10"/>
    <property type="match status" value="1"/>
</dbReference>
<dbReference type="Proteomes" id="UP000199036">
    <property type="component" value="Unassembled WGS sequence"/>
</dbReference>
<dbReference type="PROSITE" id="PS00943">
    <property type="entry name" value="UBIA"/>
    <property type="match status" value="1"/>
</dbReference>
<keyword evidence="6 9" id="KW-0350">Heme biosynthesis</keyword>
<evidence type="ECO:0000256" key="1">
    <source>
        <dbReference type="ARBA" id="ARBA00004141"/>
    </source>
</evidence>
<dbReference type="Pfam" id="PF01040">
    <property type="entry name" value="UbiA"/>
    <property type="match status" value="1"/>
</dbReference>
<dbReference type="GO" id="GO:0006784">
    <property type="term" value="P:heme A biosynthetic process"/>
    <property type="evidence" value="ECO:0007669"/>
    <property type="project" value="TreeGrafter"/>
</dbReference>
<accession>A0A1I5ER32</accession>
<keyword evidence="2 9" id="KW-1003">Cell membrane</keyword>
<sequence length="313" mass="34710">METPSSTIKVSALSEFKSITKAGLAFSVVFSTLAGYLLAVEDWQQIDFIKLMMLAVGGYCMVGASNAFNQIIEKDLDAKMDRTKNRPISSGRMSKNNAFVLASALTVVGLIILYVVSPKTAMFGAISIFLYTSVYTPLKPLTPLAVFVGAFPGAIPFMLGWVAHTDQFGIEAGTLFLIQFFWQFPHFWALGWFLFNDYEKGGFYLLPTRKKDKKTALQVILYCVWLIIASLLPALGHIVRLFSSGEGPVSYTGRLYLSPIAAVLVLAAGLWMLYGGVQLYRKQTDKAAKTLMLISVTYITLIQIIFILDKFLR</sequence>
<keyword evidence="3 9" id="KW-0808">Transferase</keyword>
<feature type="transmembrane region" description="Helical" evidence="9">
    <location>
        <begin position="255"/>
        <end position="275"/>
    </location>
</feature>
<feature type="transmembrane region" description="Helical" evidence="9">
    <location>
        <begin position="175"/>
        <end position="195"/>
    </location>
</feature>
<feature type="transmembrane region" description="Helical" evidence="9">
    <location>
        <begin position="145"/>
        <end position="163"/>
    </location>
</feature>
<feature type="transmembrane region" description="Helical" evidence="9">
    <location>
        <begin position="121"/>
        <end position="138"/>
    </location>
</feature>
<keyword evidence="5 9" id="KW-1133">Transmembrane helix</keyword>
<feature type="transmembrane region" description="Helical" evidence="9">
    <location>
        <begin position="287"/>
        <end position="308"/>
    </location>
</feature>
<evidence type="ECO:0000256" key="9">
    <source>
        <dbReference type="HAMAP-Rule" id="MF_00154"/>
    </source>
</evidence>
<feature type="transmembrane region" description="Helical" evidence="9">
    <location>
        <begin position="21"/>
        <end position="39"/>
    </location>
</feature>
<dbReference type="AlphaFoldDB" id="A0A1I5ER32"/>
<feature type="transmembrane region" description="Helical" evidence="9">
    <location>
        <begin position="216"/>
        <end position="235"/>
    </location>
</feature>
<evidence type="ECO:0000256" key="7">
    <source>
        <dbReference type="ARBA" id="ARBA00023136"/>
    </source>
</evidence>
<comment type="miscellaneous">
    <text evidence="9">Carbon 2 of the heme B porphyrin ring is defined according to the Fischer nomenclature.</text>
</comment>
<dbReference type="PANTHER" id="PTHR43448:SF2">
    <property type="entry name" value="PROTOHEME IX FARNESYLTRANSFERASE, MITOCHONDRIAL"/>
    <property type="match status" value="1"/>
</dbReference>
<evidence type="ECO:0000256" key="3">
    <source>
        <dbReference type="ARBA" id="ARBA00022679"/>
    </source>
</evidence>
<name>A0A1I5ER32_9FLAO</name>
<feature type="transmembrane region" description="Helical" evidence="9">
    <location>
        <begin position="93"/>
        <end position="115"/>
    </location>
</feature>
<dbReference type="EMBL" id="FOVI01000022">
    <property type="protein sequence ID" value="SFO13889.1"/>
    <property type="molecule type" value="Genomic_DNA"/>
</dbReference>
<comment type="catalytic activity">
    <reaction evidence="8 9">
        <text>heme b + (2E,6E)-farnesyl diphosphate + H2O = Fe(II)-heme o + diphosphate</text>
        <dbReference type="Rhea" id="RHEA:28070"/>
        <dbReference type="ChEBI" id="CHEBI:15377"/>
        <dbReference type="ChEBI" id="CHEBI:33019"/>
        <dbReference type="ChEBI" id="CHEBI:60344"/>
        <dbReference type="ChEBI" id="CHEBI:60530"/>
        <dbReference type="ChEBI" id="CHEBI:175763"/>
        <dbReference type="EC" id="2.5.1.141"/>
    </reaction>
</comment>
<proteinExistence type="inferred from homology"/>
<dbReference type="UniPathway" id="UPA00834">
    <property type="reaction ID" value="UER00712"/>
</dbReference>
<dbReference type="InterPro" id="IPR030470">
    <property type="entry name" value="UbiA_prenylTrfase_CS"/>
</dbReference>
<reference evidence="11" key="1">
    <citation type="submission" date="2016-10" db="EMBL/GenBank/DDBJ databases">
        <authorList>
            <person name="Varghese N."/>
            <person name="Submissions S."/>
        </authorList>
    </citation>
    <scope>NUCLEOTIDE SEQUENCE [LARGE SCALE GENOMIC DNA]</scope>
    <source>
        <strain evidence="11">DS-12</strain>
    </source>
</reference>
<dbReference type="GO" id="GO:0008495">
    <property type="term" value="F:protoheme IX farnesyltransferase activity"/>
    <property type="evidence" value="ECO:0007669"/>
    <property type="project" value="UniProtKB-UniRule"/>
</dbReference>
<organism evidence="10 11">
    <name type="scientific">Paenimyroides ummariense</name>
    <dbReference type="NCBI Taxonomy" id="913024"/>
    <lineage>
        <taxon>Bacteria</taxon>
        <taxon>Pseudomonadati</taxon>
        <taxon>Bacteroidota</taxon>
        <taxon>Flavobacteriia</taxon>
        <taxon>Flavobacteriales</taxon>
        <taxon>Flavobacteriaceae</taxon>
        <taxon>Paenimyroides</taxon>
    </lineage>
</organism>
<dbReference type="InterPro" id="IPR044878">
    <property type="entry name" value="UbiA_sf"/>
</dbReference>
<evidence type="ECO:0000256" key="5">
    <source>
        <dbReference type="ARBA" id="ARBA00022989"/>
    </source>
</evidence>
<keyword evidence="7 9" id="KW-0472">Membrane</keyword>
<dbReference type="PANTHER" id="PTHR43448">
    <property type="entry name" value="PROTOHEME IX FARNESYLTRANSFERASE, MITOCHONDRIAL"/>
    <property type="match status" value="1"/>
</dbReference>
<gene>
    <name evidence="9" type="primary">ctaB</name>
    <name evidence="10" type="ORF">SAMN05421741_1229</name>
</gene>
<dbReference type="GO" id="GO:0048034">
    <property type="term" value="P:heme O biosynthetic process"/>
    <property type="evidence" value="ECO:0007669"/>
    <property type="project" value="UniProtKB-UniRule"/>
</dbReference>
<comment type="function">
    <text evidence="9">Converts heme B (protoheme IX) to heme O by substitution of the vinyl group on carbon 2 of heme B porphyrin ring with a hydroxyethyl farnesyl side group.</text>
</comment>
<keyword evidence="11" id="KW-1185">Reference proteome</keyword>
<dbReference type="InterPro" id="IPR006369">
    <property type="entry name" value="Protohaem_IX_farnesylTrfase"/>
</dbReference>
<dbReference type="InterPro" id="IPR000537">
    <property type="entry name" value="UbiA_prenyltransferase"/>
</dbReference>
<dbReference type="EC" id="2.5.1.141" evidence="9"/>
<evidence type="ECO:0000256" key="2">
    <source>
        <dbReference type="ARBA" id="ARBA00022475"/>
    </source>
</evidence>
<evidence type="ECO:0000313" key="10">
    <source>
        <dbReference type="EMBL" id="SFO13889.1"/>
    </source>
</evidence>
<dbReference type="Gene3D" id="1.10.357.140">
    <property type="entry name" value="UbiA prenyltransferase"/>
    <property type="match status" value="1"/>
</dbReference>
<dbReference type="GO" id="GO:0005886">
    <property type="term" value="C:plasma membrane"/>
    <property type="evidence" value="ECO:0007669"/>
    <property type="project" value="UniProtKB-SubCell"/>
</dbReference>
<evidence type="ECO:0000256" key="4">
    <source>
        <dbReference type="ARBA" id="ARBA00022692"/>
    </source>
</evidence>
<evidence type="ECO:0000256" key="8">
    <source>
        <dbReference type="ARBA" id="ARBA00047690"/>
    </source>
</evidence>
<protein>
    <recommendedName>
        <fullName evidence="9">Protoheme IX farnesyltransferase</fullName>
        <ecNumber evidence="9">2.5.1.141</ecNumber>
    </recommendedName>
    <alternativeName>
        <fullName evidence="9">Heme B farnesyltransferase</fullName>
    </alternativeName>
    <alternativeName>
        <fullName evidence="9">Heme O synthase</fullName>
    </alternativeName>
</protein>
<comment type="similarity">
    <text evidence="9">Belongs to the UbiA prenyltransferase family. Protoheme IX farnesyltransferase subfamily.</text>
</comment>
<comment type="pathway">
    <text evidence="9">Porphyrin-containing compound metabolism; heme O biosynthesis; heme O from protoheme: step 1/1.</text>
</comment>
<dbReference type="RefSeq" id="WP_245758501.1">
    <property type="nucleotide sequence ID" value="NZ_FOVI01000022.1"/>
</dbReference>
<comment type="subcellular location">
    <subcellularLocation>
        <location evidence="9">Cell membrane</location>
        <topology evidence="9">Multi-pass membrane protein</topology>
    </subcellularLocation>
    <subcellularLocation>
        <location evidence="1">Membrane</location>
        <topology evidence="1">Multi-pass membrane protein</topology>
    </subcellularLocation>
</comment>
<keyword evidence="4 9" id="KW-0812">Transmembrane</keyword>
<dbReference type="HAMAP" id="MF_00154">
    <property type="entry name" value="CyoE_CtaB"/>
    <property type="match status" value="1"/>
</dbReference>
<dbReference type="STRING" id="913024.SAMN05421741_1229"/>
<evidence type="ECO:0000313" key="11">
    <source>
        <dbReference type="Proteomes" id="UP000199036"/>
    </source>
</evidence>